<comment type="caution">
    <text evidence="6">The sequence shown here is derived from an EMBL/GenBank/DDBJ whole genome shotgun (WGS) entry which is preliminary data.</text>
</comment>
<gene>
    <name evidence="6" type="ORF">FKG95_08190</name>
</gene>
<evidence type="ECO:0000313" key="6">
    <source>
        <dbReference type="EMBL" id="TQV82188.1"/>
    </source>
</evidence>
<dbReference type="AlphaFoldDB" id="A0A545TY87"/>
<dbReference type="GO" id="GO:0003700">
    <property type="term" value="F:DNA-binding transcription factor activity"/>
    <property type="evidence" value="ECO:0007669"/>
    <property type="project" value="InterPro"/>
</dbReference>
<evidence type="ECO:0000313" key="7">
    <source>
        <dbReference type="Proteomes" id="UP000315252"/>
    </source>
</evidence>
<evidence type="ECO:0000256" key="3">
    <source>
        <dbReference type="ARBA" id="ARBA00023125"/>
    </source>
</evidence>
<dbReference type="GO" id="GO:0032993">
    <property type="term" value="C:protein-DNA complex"/>
    <property type="evidence" value="ECO:0007669"/>
    <property type="project" value="TreeGrafter"/>
</dbReference>
<comment type="similarity">
    <text evidence="1">Belongs to the LysR transcriptional regulatory family.</text>
</comment>
<dbReference type="Pfam" id="PF00126">
    <property type="entry name" value="HTH_1"/>
    <property type="match status" value="1"/>
</dbReference>
<dbReference type="PRINTS" id="PR00039">
    <property type="entry name" value="HTHLYSR"/>
</dbReference>
<evidence type="ECO:0000256" key="4">
    <source>
        <dbReference type="ARBA" id="ARBA00023163"/>
    </source>
</evidence>
<dbReference type="SUPFAM" id="SSF53850">
    <property type="entry name" value="Periplasmic binding protein-like II"/>
    <property type="match status" value="1"/>
</dbReference>
<dbReference type="OrthoDB" id="9811588at2"/>
<dbReference type="PROSITE" id="PS50931">
    <property type="entry name" value="HTH_LYSR"/>
    <property type="match status" value="1"/>
</dbReference>
<accession>A0A545TY87</accession>
<dbReference type="Gene3D" id="1.10.10.10">
    <property type="entry name" value="Winged helix-like DNA-binding domain superfamily/Winged helix DNA-binding domain"/>
    <property type="match status" value="1"/>
</dbReference>
<sequence>MISFVPGLRRLICALPDINSINRSSLRYSRMISLINGGYRMFTLNDYESVIAIAEEAHFGRAARRMNVTQPALSSRLRRVEEELGVRLFDRDRGGVTVTPAGEQFVEGAERVITAAEETTRSARNAQAGLGQTLRIGMTQVAAYQVVIPTLIAFRQEHPHARIKLYEGTTAGLEKRLEQGMVDIAFLHPPLHAPGLSETLLLSTPMSIFDGDPDPMNRRPLVAYPRAEAPVLMGVLARQSNEGNGEYPAAEADTMLGAIILSRAGFGPFATTADYPTPFEKTESCLNAQSTGLSLDTSIARRSLDRRPMVETLIKAAISSLT</sequence>
<keyword evidence="3" id="KW-0238">DNA-binding</keyword>
<dbReference type="Gene3D" id="3.40.190.10">
    <property type="entry name" value="Periplasmic binding protein-like II"/>
    <property type="match status" value="1"/>
</dbReference>
<dbReference type="InterPro" id="IPR005119">
    <property type="entry name" value="LysR_subst-bd"/>
</dbReference>
<name>A0A545TY87_9PROT</name>
<dbReference type="SUPFAM" id="SSF46785">
    <property type="entry name" value="Winged helix' DNA-binding domain"/>
    <property type="match status" value="1"/>
</dbReference>
<keyword evidence="7" id="KW-1185">Reference proteome</keyword>
<dbReference type="GO" id="GO:0003677">
    <property type="term" value="F:DNA binding"/>
    <property type="evidence" value="ECO:0007669"/>
    <property type="project" value="UniProtKB-KW"/>
</dbReference>
<evidence type="ECO:0000259" key="5">
    <source>
        <dbReference type="PROSITE" id="PS50931"/>
    </source>
</evidence>
<keyword evidence="2" id="KW-0805">Transcription regulation</keyword>
<dbReference type="InterPro" id="IPR036388">
    <property type="entry name" value="WH-like_DNA-bd_sf"/>
</dbReference>
<dbReference type="FunFam" id="1.10.10.10:FF:000001">
    <property type="entry name" value="LysR family transcriptional regulator"/>
    <property type="match status" value="1"/>
</dbReference>
<dbReference type="Pfam" id="PF03466">
    <property type="entry name" value="LysR_substrate"/>
    <property type="match status" value="1"/>
</dbReference>
<dbReference type="InterPro" id="IPR036390">
    <property type="entry name" value="WH_DNA-bd_sf"/>
</dbReference>
<dbReference type="PANTHER" id="PTHR30346:SF0">
    <property type="entry name" value="HCA OPERON TRANSCRIPTIONAL ACTIVATOR HCAR"/>
    <property type="match status" value="1"/>
</dbReference>
<dbReference type="Proteomes" id="UP000315252">
    <property type="component" value="Unassembled WGS sequence"/>
</dbReference>
<dbReference type="EMBL" id="VHSH01000002">
    <property type="protein sequence ID" value="TQV82188.1"/>
    <property type="molecule type" value="Genomic_DNA"/>
</dbReference>
<keyword evidence="4" id="KW-0804">Transcription</keyword>
<reference evidence="6 7" key="1">
    <citation type="submission" date="2019-06" db="EMBL/GenBank/DDBJ databases">
        <title>Whole genome sequence for Rhodospirillaceae sp. R148.</title>
        <authorList>
            <person name="Wang G."/>
        </authorList>
    </citation>
    <scope>NUCLEOTIDE SEQUENCE [LARGE SCALE GENOMIC DNA]</scope>
    <source>
        <strain evidence="6 7">R148</strain>
    </source>
</reference>
<dbReference type="PANTHER" id="PTHR30346">
    <property type="entry name" value="TRANSCRIPTIONAL DUAL REGULATOR HCAR-RELATED"/>
    <property type="match status" value="1"/>
</dbReference>
<organism evidence="6 7">
    <name type="scientific">Denitrobaculum tricleocarpae</name>
    <dbReference type="NCBI Taxonomy" id="2591009"/>
    <lineage>
        <taxon>Bacteria</taxon>
        <taxon>Pseudomonadati</taxon>
        <taxon>Pseudomonadota</taxon>
        <taxon>Alphaproteobacteria</taxon>
        <taxon>Rhodospirillales</taxon>
        <taxon>Rhodospirillaceae</taxon>
        <taxon>Denitrobaculum</taxon>
    </lineage>
</organism>
<protein>
    <submittedName>
        <fullName evidence="6">LysR family transcriptional regulator</fullName>
    </submittedName>
</protein>
<evidence type="ECO:0000256" key="2">
    <source>
        <dbReference type="ARBA" id="ARBA00023015"/>
    </source>
</evidence>
<feature type="domain" description="HTH lysR-type" evidence="5">
    <location>
        <begin position="42"/>
        <end position="99"/>
    </location>
</feature>
<proteinExistence type="inferred from homology"/>
<evidence type="ECO:0000256" key="1">
    <source>
        <dbReference type="ARBA" id="ARBA00009437"/>
    </source>
</evidence>
<dbReference type="InterPro" id="IPR000847">
    <property type="entry name" value="LysR_HTH_N"/>
</dbReference>